<dbReference type="Pfam" id="PF07992">
    <property type="entry name" value="Pyr_redox_2"/>
    <property type="match status" value="1"/>
</dbReference>
<dbReference type="OrthoDB" id="9794226at2"/>
<dbReference type="EMBL" id="CP036339">
    <property type="protein sequence ID" value="QDT75617.1"/>
    <property type="molecule type" value="Genomic_DNA"/>
</dbReference>
<dbReference type="InterPro" id="IPR041854">
    <property type="entry name" value="BFD-like_2Fe2S-bd_dom_sf"/>
</dbReference>
<dbReference type="InterPro" id="IPR023753">
    <property type="entry name" value="FAD/NAD-binding_dom"/>
</dbReference>
<reference evidence="4 5" key="1">
    <citation type="submission" date="2019-02" db="EMBL/GenBank/DDBJ databases">
        <title>Deep-cultivation of Planctomycetes and their phenomic and genomic characterization uncovers novel biology.</title>
        <authorList>
            <person name="Wiegand S."/>
            <person name="Jogler M."/>
            <person name="Boedeker C."/>
            <person name="Pinto D."/>
            <person name="Vollmers J."/>
            <person name="Rivas-Marin E."/>
            <person name="Kohn T."/>
            <person name="Peeters S.H."/>
            <person name="Heuer A."/>
            <person name="Rast P."/>
            <person name="Oberbeckmann S."/>
            <person name="Bunk B."/>
            <person name="Jeske O."/>
            <person name="Meyerdierks A."/>
            <person name="Storesund J.E."/>
            <person name="Kallscheuer N."/>
            <person name="Luecker S."/>
            <person name="Lage O.M."/>
            <person name="Pohl T."/>
            <person name="Merkel B.J."/>
            <person name="Hornburger P."/>
            <person name="Mueller R.-W."/>
            <person name="Bruemmer F."/>
            <person name="Labrenz M."/>
            <person name="Spormann A.M."/>
            <person name="Op den Camp H."/>
            <person name="Overmann J."/>
            <person name="Amann R."/>
            <person name="Jetten M.S.M."/>
            <person name="Mascher T."/>
            <person name="Medema M.H."/>
            <person name="Devos D.P."/>
            <person name="Kaster A.-K."/>
            <person name="Ovreas L."/>
            <person name="Rohde M."/>
            <person name="Galperin M.Y."/>
            <person name="Jogler C."/>
        </authorList>
    </citation>
    <scope>NUCLEOTIDE SEQUENCE [LARGE SCALE GENOMIC DNA]</scope>
    <source>
        <strain evidence="4 5">I41</strain>
    </source>
</reference>
<dbReference type="Gene3D" id="1.10.10.1100">
    <property type="entry name" value="BFD-like [2Fe-2S]-binding domain"/>
    <property type="match status" value="1"/>
</dbReference>
<dbReference type="InterPro" id="IPR036188">
    <property type="entry name" value="FAD/NAD-bd_sf"/>
</dbReference>
<accession>A0A517U4Q9</accession>
<dbReference type="PRINTS" id="PR00368">
    <property type="entry name" value="FADPNR"/>
</dbReference>
<dbReference type="SUPFAM" id="SSF51905">
    <property type="entry name" value="FAD/NAD(P)-binding domain"/>
    <property type="match status" value="2"/>
</dbReference>
<dbReference type="InterPro" id="IPR007419">
    <property type="entry name" value="BFD-like_2Fe2S-bd_dom"/>
</dbReference>
<dbReference type="Proteomes" id="UP000317909">
    <property type="component" value="Chromosome"/>
</dbReference>
<dbReference type="GO" id="GO:0004368">
    <property type="term" value="F:glycerol-3-phosphate dehydrogenase (quinone) activity"/>
    <property type="evidence" value="ECO:0007669"/>
    <property type="project" value="UniProtKB-EC"/>
</dbReference>
<feature type="domain" description="FAD/NAD(P)-binding" evidence="3">
    <location>
        <begin position="541"/>
        <end position="808"/>
    </location>
</feature>
<dbReference type="Pfam" id="PF04324">
    <property type="entry name" value="Fer2_BFD"/>
    <property type="match status" value="1"/>
</dbReference>
<dbReference type="RefSeq" id="WP_145435345.1">
    <property type="nucleotide sequence ID" value="NZ_CP036339.1"/>
</dbReference>
<dbReference type="EC" id="1.1.5.3" evidence="4"/>
<keyword evidence="5" id="KW-1185">Reference proteome</keyword>
<name>A0A517U4Q9_9BACT</name>
<dbReference type="InterPro" id="IPR006076">
    <property type="entry name" value="FAD-dep_OxRdtase"/>
</dbReference>
<dbReference type="Pfam" id="PF01266">
    <property type="entry name" value="DAO"/>
    <property type="match status" value="1"/>
</dbReference>
<dbReference type="PRINTS" id="PR00469">
    <property type="entry name" value="PNDRDTASEII"/>
</dbReference>
<evidence type="ECO:0000313" key="5">
    <source>
        <dbReference type="Proteomes" id="UP000317909"/>
    </source>
</evidence>
<dbReference type="PANTHER" id="PTHR42720">
    <property type="entry name" value="GLYCEROL-3-PHOSPHATE DEHYDROGENASE"/>
    <property type="match status" value="1"/>
</dbReference>
<evidence type="ECO:0000259" key="3">
    <source>
        <dbReference type="Pfam" id="PF07992"/>
    </source>
</evidence>
<sequence length="858" mass="92294">MNDASHASQGIVWLDWPGVGCAADHRLNAARLAAAGPYDVAIIGAGVIGCALAYELSQYRLRVALIDRALDVGEGTSKGNSAIIHTGFDAEPGSLESQLVTAASRQWPELAARLKIPFMPVSALMIALNEEQQAQLPALREKALANGVDDVELVSAARARQLEPQLSTAVRGGLVIPRESIVDPFTTSVAYAEVARRNGVDMVLGWEVTGIGGTDDGLHAVRGSGGIELRTRLVINASGFGSRKLVDHYGGAPMELNPRRGQFAIYDRQCRQLVERILLPIPTKQTKGMLIAPTVFGNLIAGPTAEDLPPDQIDATGTTPEGLAAVQQSAVQMCPALAEQPVIATYAGLRCNCAQGSYWMRFNDGRPGIVTLAGIRSTGLTASISTAQYVVQQMVEQCGLTLVRNEQATDSRPESRWPGWWRRPFEDAARLAARPDYGRIVCSCENISAGELQDAIEASPGAATLDGLKRRTRVLMGRCQGFNCCVPTAEMIARHFQIPLAAVTKRGPGTEFIAPGDGAPPPPIVQIRDEALQQSTLRPHYRVIVVGAGPAGLGAAIELSRRGISPVLIVDRAAGIGGVAAHYEVKAGSVPTFVQWNRGRVLFGEQIVARWRAEFERAAVELQLECQVIDVERESKRLRLVSPRLGNVAATADAVLFACGAREKSRSERGWIFGQRPARQFFTMQLLQLIDGAHALPMRQPAIIGSDLVAYSAAAKLRAAGAGDAVMTDRRAQPAAGRAERLYFRRWTRPRWFGATEAATIDRPTSTEAVWLDQRRAACDGIVFAGELLPNSELIAAAGLEIDSTTRIPRRCGTHQLSNAGWFVAGAEIGGFHGADWCYRDGRRAATSVVKYLLHASS</sequence>
<dbReference type="Gene3D" id="3.30.9.10">
    <property type="entry name" value="D-Amino Acid Oxidase, subunit A, domain 2"/>
    <property type="match status" value="1"/>
</dbReference>
<evidence type="ECO:0000313" key="4">
    <source>
        <dbReference type="EMBL" id="QDT75617.1"/>
    </source>
</evidence>
<feature type="domain" description="FAD dependent oxidoreductase" evidence="1">
    <location>
        <begin position="39"/>
        <end position="392"/>
    </location>
</feature>
<proteinExistence type="predicted"/>
<evidence type="ECO:0000259" key="2">
    <source>
        <dbReference type="Pfam" id="PF04324"/>
    </source>
</evidence>
<gene>
    <name evidence="4" type="primary">glpA</name>
    <name evidence="4" type="ORF">I41_48290</name>
</gene>
<dbReference type="CDD" id="cd19946">
    <property type="entry name" value="GlpA-like_Fer2_BFD-like"/>
    <property type="match status" value="1"/>
</dbReference>
<dbReference type="Gene3D" id="3.50.50.60">
    <property type="entry name" value="FAD/NAD(P)-binding domain"/>
    <property type="match status" value="3"/>
</dbReference>
<dbReference type="InterPro" id="IPR052745">
    <property type="entry name" value="G3P_Oxidase/Oxidoreductase"/>
</dbReference>
<dbReference type="AlphaFoldDB" id="A0A517U4Q9"/>
<dbReference type="KEGG" id="llh:I41_48290"/>
<keyword evidence="4" id="KW-0560">Oxidoreductase</keyword>
<feature type="domain" description="BFD-like [2Fe-2S]-binding" evidence="2">
    <location>
        <begin position="440"/>
        <end position="492"/>
    </location>
</feature>
<organism evidence="4 5">
    <name type="scientific">Lacipirellula limnantheis</name>
    <dbReference type="NCBI Taxonomy" id="2528024"/>
    <lineage>
        <taxon>Bacteria</taxon>
        <taxon>Pseudomonadati</taxon>
        <taxon>Planctomycetota</taxon>
        <taxon>Planctomycetia</taxon>
        <taxon>Pirellulales</taxon>
        <taxon>Lacipirellulaceae</taxon>
        <taxon>Lacipirellula</taxon>
    </lineage>
</organism>
<dbReference type="SUPFAM" id="SSF54373">
    <property type="entry name" value="FAD-linked reductases, C-terminal domain"/>
    <property type="match status" value="1"/>
</dbReference>
<evidence type="ECO:0000259" key="1">
    <source>
        <dbReference type="Pfam" id="PF01266"/>
    </source>
</evidence>
<protein>
    <submittedName>
        <fullName evidence="4">Anaerobic glycerol-3-phosphate dehydrogenase subunit A</fullName>
        <ecNumber evidence="4">1.1.5.3</ecNumber>
    </submittedName>
</protein>
<dbReference type="PANTHER" id="PTHR42720:SF1">
    <property type="entry name" value="GLYCEROL 3-PHOSPHATE OXIDASE"/>
    <property type="match status" value="1"/>
</dbReference>